<dbReference type="GO" id="GO:0003677">
    <property type="term" value="F:DNA binding"/>
    <property type="evidence" value="ECO:0007669"/>
    <property type="project" value="UniProtKB-KW"/>
</dbReference>
<comment type="caution">
    <text evidence="7">The sequence shown here is derived from an EMBL/GenBank/DDBJ whole genome shotgun (WGS) entry which is preliminary data.</text>
</comment>
<evidence type="ECO:0000313" key="7">
    <source>
        <dbReference type="EMBL" id="MDA5399014.1"/>
    </source>
</evidence>
<dbReference type="InterPro" id="IPR005119">
    <property type="entry name" value="LysR_subst-bd"/>
</dbReference>
<feature type="domain" description="HTH lysR-type" evidence="6">
    <location>
        <begin position="12"/>
        <end position="69"/>
    </location>
</feature>
<keyword evidence="8" id="KW-1185">Reference proteome</keyword>
<keyword evidence="5" id="KW-0804">Transcription</keyword>
<dbReference type="Gene3D" id="1.10.10.10">
    <property type="entry name" value="Winged helix-like DNA-binding domain superfamily/Winged helix DNA-binding domain"/>
    <property type="match status" value="1"/>
</dbReference>
<evidence type="ECO:0000259" key="6">
    <source>
        <dbReference type="PROSITE" id="PS50931"/>
    </source>
</evidence>
<dbReference type="CDD" id="cd08417">
    <property type="entry name" value="PBP2_Nitroaromatics_like"/>
    <property type="match status" value="1"/>
</dbReference>
<dbReference type="PANTHER" id="PTHR30118">
    <property type="entry name" value="HTH-TYPE TRANSCRIPTIONAL REGULATOR LEUO-RELATED"/>
    <property type="match status" value="1"/>
</dbReference>
<dbReference type="InterPro" id="IPR036390">
    <property type="entry name" value="WH_DNA-bd_sf"/>
</dbReference>
<keyword evidence="2" id="KW-0536">Nodulation</keyword>
<keyword evidence="3" id="KW-0805">Transcription regulation</keyword>
<dbReference type="Gene3D" id="3.40.190.10">
    <property type="entry name" value="Periplasmic binding protein-like II"/>
    <property type="match status" value="2"/>
</dbReference>
<dbReference type="InterPro" id="IPR037402">
    <property type="entry name" value="YidZ_PBP2"/>
</dbReference>
<organism evidence="7 8">
    <name type="scientific">Hoeflea prorocentri</name>
    <dbReference type="NCBI Taxonomy" id="1922333"/>
    <lineage>
        <taxon>Bacteria</taxon>
        <taxon>Pseudomonadati</taxon>
        <taxon>Pseudomonadota</taxon>
        <taxon>Alphaproteobacteria</taxon>
        <taxon>Hyphomicrobiales</taxon>
        <taxon>Rhizobiaceae</taxon>
        <taxon>Hoeflea</taxon>
    </lineage>
</organism>
<evidence type="ECO:0000313" key="8">
    <source>
        <dbReference type="Proteomes" id="UP001151234"/>
    </source>
</evidence>
<dbReference type="RefSeq" id="WP_267990464.1">
    <property type="nucleotide sequence ID" value="NZ_JAPJZI010000001.1"/>
</dbReference>
<name>A0A9X3UL60_9HYPH</name>
<dbReference type="PANTHER" id="PTHR30118:SF15">
    <property type="entry name" value="TRANSCRIPTIONAL REGULATORY PROTEIN"/>
    <property type="match status" value="1"/>
</dbReference>
<dbReference type="SUPFAM" id="SSF46785">
    <property type="entry name" value="Winged helix' DNA-binding domain"/>
    <property type="match status" value="1"/>
</dbReference>
<dbReference type="Pfam" id="PF03466">
    <property type="entry name" value="LysR_substrate"/>
    <property type="match status" value="1"/>
</dbReference>
<evidence type="ECO:0000256" key="2">
    <source>
        <dbReference type="ARBA" id="ARBA00022458"/>
    </source>
</evidence>
<dbReference type="EMBL" id="JAPJZI010000001">
    <property type="protein sequence ID" value="MDA5399014.1"/>
    <property type="molecule type" value="Genomic_DNA"/>
</dbReference>
<dbReference type="Pfam" id="PF00126">
    <property type="entry name" value="HTH_1"/>
    <property type="match status" value="1"/>
</dbReference>
<evidence type="ECO:0000256" key="3">
    <source>
        <dbReference type="ARBA" id="ARBA00023015"/>
    </source>
</evidence>
<dbReference type="InterPro" id="IPR036388">
    <property type="entry name" value="WH-like_DNA-bd_sf"/>
</dbReference>
<keyword evidence="4" id="KW-0238">DNA-binding</keyword>
<dbReference type="AlphaFoldDB" id="A0A9X3UL60"/>
<evidence type="ECO:0000256" key="5">
    <source>
        <dbReference type="ARBA" id="ARBA00023163"/>
    </source>
</evidence>
<dbReference type="Proteomes" id="UP001151234">
    <property type="component" value="Unassembled WGS sequence"/>
</dbReference>
<protein>
    <submittedName>
        <fullName evidence="7">LysR family transcriptional regulator</fullName>
    </submittedName>
</protein>
<dbReference type="GO" id="GO:0003700">
    <property type="term" value="F:DNA-binding transcription factor activity"/>
    <property type="evidence" value="ECO:0007669"/>
    <property type="project" value="InterPro"/>
</dbReference>
<dbReference type="InterPro" id="IPR050389">
    <property type="entry name" value="LysR-type_TF"/>
</dbReference>
<accession>A0A9X3UL60</accession>
<dbReference type="SUPFAM" id="SSF53850">
    <property type="entry name" value="Periplasmic binding protein-like II"/>
    <property type="match status" value="1"/>
</dbReference>
<evidence type="ECO:0000256" key="1">
    <source>
        <dbReference type="ARBA" id="ARBA00009437"/>
    </source>
</evidence>
<gene>
    <name evidence="7" type="ORF">OQ273_10565</name>
</gene>
<comment type="similarity">
    <text evidence="1">Belongs to the LysR transcriptional regulatory family.</text>
</comment>
<dbReference type="InterPro" id="IPR000847">
    <property type="entry name" value="LysR_HTH_N"/>
</dbReference>
<reference evidence="7" key="1">
    <citation type="submission" date="2022-11" db="EMBL/GenBank/DDBJ databases">
        <title>Draft genome sequence of Hoeflea poritis E7-10 and Hoeflea prorocentri PM5-8, separated from scleractinian coral Porites lutea and marine dinoflagellate.</title>
        <authorList>
            <person name="Zhang G."/>
            <person name="Wei Q."/>
            <person name="Cai L."/>
        </authorList>
    </citation>
    <scope>NUCLEOTIDE SEQUENCE</scope>
    <source>
        <strain evidence="7">PM5-8</strain>
    </source>
</reference>
<proteinExistence type="inferred from homology"/>
<dbReference type="PROSITE" id="PS50931">
    <property type="entry name" value="HTH_LYSR"/>
    <property type="match status" value="1"/>
</dbReference>
<evidence type="ECO:0000256" key="4">
    <source>
        <dbReference type="ARBA" id="ARBA00023125"/>
    </source>
</evidence>
<sequence>MSEFDADKIRRLDMSVLLVFLALVRHRKALAVAEELGLTPSSISHAQKRLRDILGDPLFIRRPHGLEPTAFALELEPRIRDIVTRLQEVVSSPRPFDPKSATGTVRISAFDGEIAAHIPKLLAQMENSAPALKLIVRPFGRKDALRALEHDETDLALGFFWDLPARFMATSLYEEGYRVVMRRNHPLANEDVLGPEAFASTGHAVVSPAGDLRGIVDDSLDQMGLRRMVRVALPHFLPALATVSQSDLIATLPSRIVEDYADTFGLYHCRPPVELRSFPVSLVRHVKNQRNAMHNWVADALVGIARAEQRSAVN</sequence>